<keyword evidence="2" id="KW-1185">Reference proteome</keyword>
<name>A0ABT1U7E7_9GAMM</name>
<proteinExistence type="predicted"/>
<comment type="caution">
    <text evidence="1">The sequence shown here is derived from an EMBL/GenBank/DDBJ whole genome shotgun (WGS) entry which is preliminary data.</text>
</comment>
<organism evidence="1 2">
    <name type="scientific">Methylomonas rivi</name>
    <dbReference type="NCBI Taxonomy" id="2952226"/>
    <lineage>
        <taxon>Bacteria</taxon>
        <taxon>Pseudomonadati</taxon>
        <taxon>Pseudomonadota</taxon>
        <taxon>Gammaproteobacteria</taxon>
        <taxon>Methylococcales</taxon>
        <taxon>Methylococcaceae</taxon>
        <taxon>Methylomonas</taxon>
    </lineage>
</organism>
<dbReference type="Proteomes" id="UP001524586">
    <property type="component" value="Unassembled WGS sequence"/>
</dbReference>
<reference evidence="1 2" key="1">
    <citation type="submission" date="2022-07" db="EMBL/GenBank/DDBJ databases">
        <title>Methylomonas rivi sp. nov., Methylomonas rosea sp. nov., Methylomonas aureus sp. nov. and Methylomonas subterranea sp. nov., four novel methanotrophs isolated from a freshwater creek and the deep terrestrial subsurface.</title>
        <authorList>
            <person name="Abin C."/>
            <person name="Sankaranarayanan K."/>
            <person name="Garner C."/>
            <person name="Sindelar R."/>
            <person name="Kotary K."/>
            <person name="Garner R."/>
            <person name="Barclay S."/>
            <person name="Lawson P."/>
            <person name="Krumholz L."/>
        </authorList>
    </citation>
    <scope>NUCLEOTIDE SEQUENCE [LARGE SCALE GENOMIC DNA]</scope>
    <source>
        <strain evidence="1 2">WSC-6</strain>
    </source>
</reference>
<protein>
    <submittedName>
        <fullName evidence="1">Uncharacterized protein</fullName>
    </submittedName>
</protein>
<evidence type="ECO:0000313" key="2">
    <source>
        <dbReference type="Proteomes" id="UP001524586"/>
    </source>
</evidence>
<dbReference type="EMBL" id="JANIBK010000066">
    <property type="protein sequence ID" value="MCQ8129305.1"/>
    <property type="molecule type" value="Genomic_DNA"/>
</dbReference>
<accession>A0ABT1U7E7</accession>
<dbReference type="RefSeq" id="WP_256615727.1">
    <property type="nucleotide sequence ID" value="NZ_JANIBK010000066.1"/>
</dbReference>
<evidence type="ECO:0000313" key="1">
    <source>
        <dbReference type="EMBL" id="MCQ8129305.1"/>
    </source>
</evidence>
<gene>
    <name evidence="1" type="ORF">NP596_12660</name>
</gene>
<sequence length="130" mass="14079">MKKFNKLRLLLVIPACLMLAAVAGIFMISFDHKSNVAEAILFDTKDDALRDKILLSAITTHFPIGSDFKNVRSFVEKLDGHCENRTTGSVDCSIGLTATICVSTTLHILANVSADGTISNISAESRFMAC</sequence>